<organism evidence="1 2">
    <name type="scientific">Dovyalis caffra</name>
    <dbReference type="NCBI Taxonomy" id="77055"/>
    <lineage>
        <taxon>Eukaryota</taxon>
        <taxon>Viridiplantae</taxon>
        <taxon>Streptophyta</taxon>
        <taxon>Embryophyta</taxon>
        <taxon>Tracheophyta</taxon>
        <taxon>Spermatophyta</taxon>
        <taxon>Magnoliopsida</taxon>
        <taxon>eudicotyledons</taxon>
        <taxon>Gunneridae</taxon>
        <taxon>Pentapetalae</taxon>
        <taxon>rosids</taxon>
        <taxon>fabids</taxon>
        <taxon>Malpighiales</taxon>
        <taxon>Salicaceae</taxon>
        <taxon>Flacourtieae</taxon>
        <taxon>Dovyalis</taxon>
    </lineage>
</organism>
<name>A0AAV1R144_9ROSI</name>
<dbReference type="AlphaFoldDB" id="A0AAV1R144"/>
<accession>A0AAV1R144</accession>
<feature type="non-terminal residue" evidence="1">
    <location>
        <position position="1"/>
    </location>
</feature>
<protein>
    <submittedName>
        <fullName evidence="1">Uncharacterized protein</fullName>
    </submittedName>
</protein>
<sequence length="52" mass="5823">VMLLTIVKGKYSGDADVTLIYVRTSCLRLVLGKPRITLTLLAKRPSLVEDYE</sequence>
<keyword evidence="2" id="KW-1185">Reference proteome</keyword>
<evidence type="ECO:0000313" key="2">
    <source>
        <dbReference type="Proteomes" id="UP001314170"/>
    </source>
</evidence>
<reference evidence="1 2" key="1">
    <citation type="submission" date="2024-01" db="EMBL/GenBank/DDBJ databases">
        <authorList>
            <person name="Waweru B."/>
        </authorList>
    </citation>
    <scope>NUCLEOTIDE SEQUENCE [LARGE SCALE GENOMIC DNA]</scope>
</reference>
<gene>
    <name evidence="1" type="ORF">DCAF_LOCUS5148</name>
</gene>
<comment type="caution">
    <text evidence="1">The sequence shown here is derived from an EMBL/GenBank/DDBJ whole genome shotgun (WGS) entry which is preliminary data.</text>
</comment>
<dbReference type="EMBL" id="CAWUPB010000851">
    <property type="protein sequence ID" value="CAK7327436.1"/>
    <property type="molecule type" value="Genomic_DNA"/>
</dbReference>
<evidence type="ECO:0000313" key="1">
    <source>
        <dbReference type="EMBL" id="CAK7327436.1"/>
    </source>
</evidence>
<proteinExistence type="predicted"/>
<dbReference type="Proteomes" id="UP001314170">
    <property type="component" value="Unassembled WGS sequence"/>
</dbReference>